<evidence type="ECO:0000313" key="2">
    <source>
        <dbReference type="Proteomes" id="UP000191672"/>
    </source>
</evidence>
<organism evidence="1 2">
    <name type="scientific">Penicillium antarcticum</name>
    <dbReference type="NCBI Taxonomy" id="416450"/>
    <lineage>
        <taxon>Eukaryota</taxon>
        <taxon>Fungi</taxon>
        <taxon>Dikarya</taxon>
        <taxon>Ascomycota</taxon>
        <taxon>Pezizomycotina</taxon>
        <taxon>Eurotiomycetes</taxon>
        <taxon>Eurotiomycetidae</taxon>
        <taxon>Eurotiales</taxon>
        <taxon>Aspergillaceae</taxon>
        <taxon>Penicillium</taxon>
    </lineage>
</organism>
<reference evidence="2" key="1">
    <citation type="journal article" date="2017" name="Nat. Microbiol.">
        <title>Global analysis of biosynthetic gene clusters reveals vast potential of secondary metabolite production in Penicillium species.</title>
        <authorList>
            <person name="Nielsen J.C."/>
            <person name="Grijseels S."/>
            <person name="Prigent S."/>
            <person name="Ji B."/>
            <person name="Dainat J."/>
            <person name="Nielsen K.F."/>
            <person name="Frisvad J.C."/>
            <person name="Workman M."/>
            <person name="Nielsen J."/>
        </authorList>
    </citation>
    <scope>NUCLEOTIDE SEQUENCE [LARGE SCALE GENOMIC DNA]</scope>
    <source>
        <strain evidence="2">IBT 31811</strain>
    </source>
</reference>
<protein>
    <submittedName>
        <fullName evidence="1">Uncharacterized protein</fullName>
    </submittedName>
</protein>
<accession>A0A1V6PEN3</accession>
<dbReference type="Proteomes" id="UP000191672">
    <property type="component" value="Unassembled WGS sequence"/>
</dbReference>
<proteinExistence type="predicted"/>
<name>A0A1V6PEN3_9EURO</name>
<keyword evidence="2" id="KW-1185">Reference proteome</keyword>
<comment type="caution">
    <text evidence="1">The sequence shown here is derived from an EMBL/GenBank/DDBJ whole genome shotgun (WGS) entry which is preliminary data.</text>
</comment>
<gene>
    <name evidence="1" type="ORF">PENANT_c152G09714</name>
</gene>
<sequence length="21" mass="2574">MTYYLDSDPIQIAPLTFWREN</sequence>
<evidence type="ECO:0000313" key="1">
    <source>
        <dbReference type="EMBL" id="OQD75550.1"/>
    </source>
</evidence>
<dbReference type="EMBL" id="MDYN01000152">
    <property type="protein sequence ID" value="OQD75550.1"/>
    <property type="molecule type" value="Genomic_DNA"/>
</dbReference>
<dbReference type="AlphaFoldDB" id="A0A1V6PEN3"/>